<feature type="non-terminal residue" evidence="2">
    <location>
        <position position="1"/>
    </location>
</feature>
<evidence type="ECO:0000313" key="5">
    <source>
        <dbReference type="Proteomes" id="UP000663829"/>
    </source>
</evidence>
<dbReference type="Proteomes" id="UP000681722">
    <property type="component" value="Unassembled WGS sequence"/>
</dbReference>
<evidence type="ECO:0000313" key="1">
    <source>
        <dbReference type="EMBL" id="CAF1374769.1"/>
    </source>
</evidence>
<keyword evidence="5" id="KW-1185">Reference proteome</keyword>
<name>A0A815YC64_9BILA</name>
<evidence type="ECO:0000313" key="2">
    <source>
        <dbReference type="EMBL" id="CAF1568793.1"/>
    </source>
</evidence>
<comment type="caution">
    <text evidence="2">The sequence shown here is derived from an EMBL/GenBank/DDBJ whole genome shotgun (WGS) entry which is preliminary data.</text>
</comment>
<evidence type="ECO:0000313" key="4">
    <source>
        <dbReference type="EMBL" id="CAF4431503.1"/>
    </source>
</evidence>
<evidence type="ECO:0000313" key="3">
    <source>
        <dbReference type="EMBL" id="CAF4183710.1"/>
    </source>
</evidence>
<accession>A0A815YC64</accession>
<dbReference type="Proteomes" id="UP000677228">
    <property type="component" value="Unassembled WGS sequence"/>
</dbReference>
<organism evidence="2 5">
    <name type="scientific">Didymodactylos carnosus</name>
    <dbReference type="NCBI Taxonomy" id="1234261"/>
    <lineage>
        <taxon>Eukaryota</taxon>
        <taxon>Metazoa</taxon>
        <taxon>Spiralia</taxon>
        <taxon>Gnathifera</taxon>
        <taxon>Rotifera</taxon>
        <taxon>Eurotatoria</taxon>
        <taxon>Bdelloidea</taxon>
        <taxon>Philodinida</taxon>
        <taxon>Philodinidae</taxon>
        <taxon>Didymodactylos</taxon>
    </lineage>
</organism>
<dbReference type="EMBL" id="CAJNOQ010029447">
    <property type="protein sequence ID" value="CAF1568793.1"/>
    <property type="molecule type" value="Genomic_DNA"/>
</dbReference>
<protein>
    <submittedName>
        <fullName evidence="2">Uncharacterized protein</fullName>
    </submittedName>
</protein>
<proteinExistence type="predicted"/>
<reference evidence="2" key="1">
    <citation type="submission" date="2021-02" db="EMBL/GenBank/DDBJ databases">
        <authorList>
            <person name="Nowell W R."/>
        </authorList>
    </citation>
    <scope>NUCLEOTIDE SEQUENCE</scope>
</reference>
<dbReference type="EMBL" id="CAJOBC010095265">
    <property type="protein sequence ID" value="CAF4431503.1"/>
    <property type="molecule type" value="Genomic_DNA"/>
</dbReference>
<dbReference type="EMBL" id="CAJOBA010045976">
    <property type="protein sequence ID" value="CAF4183710.1"/>
    <property type="molecule type" value="Genomic_DNA"/>
</dbReference>
<dbReference type="Proteomes" id="UP000682733">
    <property type="component" value="Unassembled WGS sequence"/>
</dbReference>
<dbReference type="AlphaFoldDB" id="A0A815YC64"/>
<gene>
    <name evidence="2" type="ORF">GPM918_LOCUS40253</name>
    <name evidence="1" type="ORF">OVA965_LOCUS31836</name>
    <name evidence="4" type="ORF">SRO942_LOCUS41186</name>
    <name evidence="3" type="ORF">TMI583_LOCUS32681</name>
</gene>
<dbReference type="EMBL" id="CAJNOK010024300">
    <property type="protein sequence ID" value="CAF1374769.1"/>
    <property type="molecule type" value="Genomic_DNA"/>
</dbReference>
<sequence length="95" mass="9607">GYLGFSSGVSGVCGGSTTITGVAAVPSGYSANVTILGTLFYVTLSSDSKTINAVNSANSACNGNAIRSGSEKLYDHTNSITALLLAIIVIKVFKQ</sequence>
<dbReference type="Proteomes" id="UP000663829">
    <property type="component" value="Unassembled WGS sequence"/>
</dbReference>